<feature type="transmembrane region" description="Helical" evidence="1">
    <location>
        <begin position="40"/>
        <end position="59"/>
    </location>
</feature>
<feature type="transmembrane region" description="Helical" evidence="1">
    <location>
        <begin position="65"/>
        <end position="81"/>
    </location>
</feature>
<feature type="transmembrane region" description="Helical" evidence="1">
    <location>
        <begin position="136"/>
        <end position="156"/>
    </location>
</feature>
<sequence length="220" mass="25667">MRNRNQNISDELKSNDQRTISSDVEYQTLKDEIMVLTQNICNYYITMYTLCITILGFTIESKNSVLVFLIYLVMLIFQSQINNCQEGCNRISAYIQVFLTEDRDSRWTWEYHRQLINEVIWDQKGYRNVRGKYDKIIKYGTTIFGISAVIVCGLLYRGESSYLNGISLVISIFLTIVVSTIDKAVGRKNDKLCREYFESMLEYKTSHLPNGKPKIDNHES</sequence>
<evidence type="ECO:0008006" key="4">
    <source>
        <dbReference type="Google" id="ProtNLM"/>
    </source>
</evidence>
<name>A0ABS9MF23_9FIRM</name>
<accession>A0ABS9MF23</accession>
<dbReference type="Proteomes" id="UP001298681">
    <property type="component" value="Unassembled WGS sequence"/>
</dbReference>
<keyword evidence="1" id="KW-0472">Membrane</keyword>
<reference evidence="2 3" key="1">
    <citation type="submission" date="2022-01" db="EMBL/GenBank/DDBJ databases">
        <title>Collection of gut derived symbiotic bacterial strains cultured from healthy donors.</title>
        <authorList>
            <person name="Lin H."/>
            <person name="Kohout C."/>
            <person name="Waligurski E."/>
            <person name="Pamer E.G."/>
        </authorList>
    </citation>
    <scope>NUCLEOTIDE SEQUENCE [LARGE SCALE GENOMIC DNA]</scope>
    <source>
        <strain evidence="2 3">DFI.7.58</strain>
    </source>
</reference>
<organism evidence="2 3">
    <name type="scientific">Anaeromassilibacillus senegalensis</name>
    <dbReference type="NCBI Taxonomy" id="1673717"/>
    <lineage>
        <taxon>Bacteria</taxon>
        <taxon>Bacillati</taxon>
        <taxon>Bacillota</taxon>
        <taxon>Clostridia</taxon>
        <taxon>Eubacteriales</taxon>
        <taxon>Acutalibacteraceae</taxon>
        <taxon>Anaeromassilibacillus</taxon>
    </lineage>
</organism>
<keyword evidence="1" id="KW-0812">Transmembrane</keyword>
<feature type="transmembrane region" description="Helical" evidence="1">
    <location>
        <begin position="162"/>
        <end position="181"/>
    </location>
</feature>
<evidence type="ECO:0000313" key="3">
    <source>
        <dbReference type="Proteomes" id="UP001298681"/>
    </source>
</evidence>
<protein>
    <recommendedName>
        <fullName evidence="4">DUF4231 domain-containing protein</fullName>
    </recommendedName>
</protein>
<comment type="caution">
    <text evidence="2">The sequence shown here is derived from an EMBL/GenBank/DDBJ whole genome shotgun (WGS) entry which is preliminary data.</text>
</comment>
<evidence type="ECO:0000256" key="1">
    <source>
        <dbReference type="SAM" id="Phobius"/>
    </source>
</evidence>
<dbReference type="EMBL" id="JAKNHQ010000001">
    <property type="protein sequence ID" value="MCG4609405.1"/>
    <property type="molecule type" value="Genomic_DNA"/>
</dbReference>
<gene>
    <name evidence="2" type="ORF">L0P57_00390</name>
</gene>
<keyword evidence="3" id="KW-1185">Reference proteome</keyword>
<proteinExistence type="predicted"/>
<keyword evidence="1" id="KW-1133">Transmembrane helix</keyword>
<evidence type="ECO:0000313" key="2">
    <source>
        <dbReference type="EMBL" id="MCG4609405.1"/>
    </source>
</evidence>